<dbReference type="EMBL" id="CM007647">
    <property type="protein sequence ID" value="ONL99891.1"/>
    <property type="molecule type" value="Genomic_DNA"/>
</dbReference>
<evidence type="ECO:0000256" key="1">
    <source>
        <dbReference type="SAM" id="MobiDB-lite"/>
    </source>
</evidence>
<gene>
    <name evidence="2" type="ORF">ZEAMMB73_Zm00001d029967</name>
</gene>
<name>A0A1D6K8P2_MAIZE</name>
<sequence length="144" mass="15440">MASGSGSVCASTGASPASHGTPVGTSQSQSAPKPPLPIVMKETSTDPTKVVVGGGSALVIHVDKNVDEPLEPAAKKIREKKATSEVWEHFTKSIVEKREIMATLRRKYGQNARSARSKLVEENLADDEDNGKDSDIDDYMEMDI</sequence>
<feature type="compositionally biased region" description="Polar residues" evidence="1">
    <location>
        <begin position="1"/>
        <end position="15"/>
    </location>
</feature>
<evidence type="ECO:0000313" key="2">
    <source>
        <dbReference type="EMBL" id="ONL99891.1"/>
    </source>
</evidence>
<feature type="compositionally biased region" description="Acidic residues" evidence="1">
    <location>
        <begin position="123"/>
        <end position="144"/>
    </location>
</feature>
<accession>A0A1D6K8P2</accession>
<reference evidence="2" key="1">
    <citation type="submission" date="2015-12" db="EMBL/GenBank/DDBJ databases">
        <title>Update maize B73 reference genome by single molecule sequencing technologies.</title>
        <authorList>
            <consortium name="Maize Genome Sequencing Project"/>
            <person name="Ware D."/>
        </authorList>
    </citation>
    <scope>NUCLEOTIDE SEQUENCE [LARGE SCALE GENOMIC DNA]</scope>
    <source>
        <tissue evidence="2">Seedling</tissue>
    </source>
</reference>
<dbReference type="AlphaFoldDB" id="A0A1D6K8P2"/>
<dbReference type="SMR" id="A0A1D6K8P2"/>
<dbReference type="InParanoid" id="A0A1D6K8P2"/>
<feature type="region of interest" description="Disordered" evidence="1">
    <location>
        <begin position="1"/>
        <end position="44"/>
    </location>
</feature>
<feature type="region of interest" description="Disordered" evidence="1">
    <location>
        <begin position="111"/>
        <end position="144"/>
    </location>
</feature>
<proteinExistence type="predicted"/>
<protein>
    <submittedName>
        <fullName evidence="2">Uncharacterized protein</fullName>
    </submittedName>
</protein>
<organism evidence="2">
    <name type="scientific">Zea mays</name>
    <name type="common">Maize</name>
    <dbReference type="NCBI Taxonomy" id="4577"/>
    <lineage>
        <taxon>Eukaryota</taxon>
        <taxon>Viridiplantae</taxon>
        <taxon>Streptophyta</taxon>
        <taxon>Embryophyta</taxon>
        <taxon>Tracheophyta</taxon>
        <taxon>Spermatophyta</taxon>
        <taxon>Magnoliopsida</taxon>
        <taxon>Liliopsida</taxon>
        <taxon>Poales</taxon>
        <taxon>Poaceae</taxon>
        <taxon>PACMAD clade</taxon>
        <taxon>Panicoideae</taxon>
        <taxon>Andropogonodae</taxon>
        <taxon>Andropogoneae</taxon>
        <taxon>Tripsacinae</taxon>
        <taxon>Zea</taxon>
    </lineage>
</organism>